<accession>A0A9D1PBN4</accession>
<dbReference type="AlphaFoldDB" id="A0A9D1PBN4"/>
<gene>
    <name evidence="1" type="ORF">H9747_04700</name>
</gene>
<proteinExistence type="predicted"/>
<comment type="caution">
    <text evidence="1">The sequence shown here is derived from an EMBL/GenBank/DDBJ whole genome shotgun (WGS) entry which is preliminary data.</text>
</comment>
<dbReference type="Proteomes" id="UP000886814">
    <property type="component" value="Unassembled WGS sequence"/>
</dbReference>
<reference evidence="1" key="2">
    <citation type="submission" date="2021-04" db="EMBL/GenBank/DDBJ databases">
        <authorList>
            <person name="Gilroy R."/>
        </authorList>
    </citation>
    <scope>NUCLEOTIDE SEQUENCE</scope>
    <source>
        <strain evidence="1">CHK195-9823</strain>
    </source>
</reference>
<name>A0A9D1PBN4_9FIRM</name>
<reference evidence="1" key="1">
    <citation type="journal article" date="2021" name="PeerJ">
        <title>Extensive microbial diversity within the chicken gut microbiome revealed by metagenomics and culture.</title>
        <authorList>
            <person name="Gilroy R."/>
            <person name="Ravi A."/>
            <person name="Getino M."/>
            <person name="Pursley I."/>
            <person name="Horton D.L."/>
            <person name="Alikhan N.F."/>
            <person name="Baker D."/>
            <person name="Gharbi K."/>
            <person name="Hall N."/>
            <person name="Watson M."/>
            <person name="Adriaenssens E.M."/>
            <person name="Foster-Nyarko E."/>
            <person name="Jarju S."/>
            <person name="Secka A."/>
            <person name="Antonio M."/>
            <person name="Oren A."/>
            <person name="Chaudhuri R.R."/>
            <person name="La Ragione R."/>
            <person name="Hildebrand F."/>
            <person name="Pallen M.J."/>
        </authorList>
    </citation>
    <scope>NUCLEOTIDE SEQUENCE</scope>
    <source>
        <strain evidence="1">CHK195-9823</strain>
    </source>
</reference>
<evidence type="ECO:0000313" key="1">
    <source>
        <dbReference type="EMBL" id="HIV38285.1"/>
    </source>
</evidence>
<evidence type="ECO:0000313" key="2">
    <source>
        <dbReference type="Proteomes" id="UP000886814"/>
    </source>
</evidence>
<dbReference type="EMBL" id="DXIQ01000027">
    <property type="protein sequence ID" value="HIV38285.1"/>
    <property type="molecule type" value="Genomic_DNA"/>
</dbReference>
<sequence>MSKTKRSEKLSSLFSQDYRVIDFLPSHVAEHGNSIFEEVESYFLQDKQLQEFCDKAIAIILKVICYYPFEVYVEEYLPLKPKRSGWLKEKRCDLLVKILKRVIMKKKGQVDILLGKENSIISITGGVLSIAVYNESESLRDLLDKVVGTEGLYYWKYRV</sequence>
<protein>
    <submittedName>
        <fullName evidence="1">Uncharacterized protein</fullName>
    </submittedName>
</protein>
<organism evidence="1 2">
    <name type="scientific">Candidatus Blautia stercorigallinarum</name>
    <dbReference type="NCBI Taxonomy" id="2838501"/>
    <lineage>
        <taxon>Bacteria</taxon>
        <taxon>Bacillati</taxon>
        <taxon>Bacillota</taxon>
        <taxon>Clostridia</taxon>
        <taxon>Lachnospirales</taxon>
        <taxon>Lachnospiraceae</taxon>
        <taxon>Blautia</taxon>
    </lineage>
</organism>